<dbReference type="InterPro" id="IPR011603">
    <property type="entry name" value="2oxoglutarate_DH_E1"/>
</dbReference>
<dbReference type="PANTHER" id="PTHR23152">
    <property type="entry name" value="2-OXOGLUTARATE DEHYDROGENASE"/>
    <property type="match status" value="1"/>
</dbReference>
<dbReference type="Gene3D" id="3.40.50.970">
    <property type="match status" value="1"/>
</dbReference>
<dbReference type="InterPro" id="IPR029061">
    <property type="entry name" value="THDP-binding"/>
</dbReference>
<evidence type="ECO:0000256" key="2">
    <source>
        <dbReference type="ARBA" id="ARBA00006936"/>
    </source>
</evidence>
<comment type="caution">
    <text evidence="7">The sequence shown here is derived from an EMBL/GenBank/DDBJ whole genome shotgun (WGS) entry which is preliminary data.</text>
</comment>
<evidence type="ECO:0000259" key="6">
    <source>
        <dbReference type="Pfam" id="PF00676"/>
    </source>
</evidence>
<dbReference type="Proteomes" id="UP001626550">
    <property type="component" value="Unassembled WGS sequence"/>
</dbReference>
<sequence>MLKSKCISSVILDDVANLSASPLLKSASSADAIFQNLRSVYCGPITIEYAHVSSFEQREWLTEHFESLTDRFPLTQKEAANIAQLLIKGQIFDHFIASKFASVKRYSGEGAESLLPAVQTILRQAALDGVHTAVFGMPHRGRNNLLTTLFNYPVELYFLKMKGQNEFAPGTVATGDTFSHFFTSTDLSLPPLDEFSDSLSVHATMVPNPSHLEANIPVCMGKARSKMLSLRDGDYNESDLETAKNGDKVLCVQIHGDASVTGQGVVAESLAIGACPHFDTGGSIHLIVNNQVGFTTESPRGSSFQYVSDVAKTAGYPVLHVNADHPEAVYRAARLAAQYRHRFRRDVFIDLVCYRRWGHNELDDPTMTQPLMYSHIHGKKTCPDAYLERLQNDKSIPHSLIESNVLQPCKEWSALLHQKLESIDKNFPTQNLTFKGVWSGFDPVSSGIGDGIHVINTGVDPLELVQLGSKTVHVPSWFSIHPTVQ</sequence>
<name>A0ABD2Q189_9PLAT</name>
<keyword evidence="5" id="KW-0786">Thiamine pyrophosphate</keyword>
<dbReference type="SUPFAM" id="SSF52518">
    <property type="entry name" value="Thiamin diphosphate-binding fold (THDP-binding)"/>
    <property type="match status" value="1"/>
</dbReference>
<keyword evidence="4" id="KW-0560">Oxidoreductase</keyword>
<gene>
    <name evidence="7" type="primary">DHTKD1</name>
    <name evidence="7" type="ORF">Ciccas_007990</name>
</gene>
<protein>
    <submittedName>
        <fullName evidence="7">2-oxoglutarate dehydrogenase E1 component DHKTD1, mitochondrial</fullName>
    </submittedName>
</protein>
<keyword evidence="8" id="KW-1185">Reference proteome</keyword>
<dbReference type="GO" id="GO:0016491">
    <property type="term" value="F:oxidoreductase activity"/>
    <property type="evidence" value="ECO:0007669"/>
    <property type="project" value="UniProtKB-KW"/>
</dbReference>
<dbReference type="Pfam" id="PF00676">
    <property type="entry name" value="E1_dh"/>
    <property type="match status" value="1"/>
</dbReference>
<feature type="domain" description="Dehydrogenase E1 component" evidence="6">
    <location>
        <begin position="221"/>
        <end position="393"/>
    </location>
</feature>
<evidence type="ECO:0000313" key="8">
    <source>
        <dbReference type="Proteomes" id="UP001626550"/>
    </source>
</evidence>
<evidence type="ECO:0000256" key="4">
    <source>
        <dbReference type="ARBA" id="ARBA00023002"/>
    </source>
</evidence>
<feature type="non-terminal residue" evidence="7">
    <location>
        <position position="485"/>
    </location>
</feature>
<dbReference type="InterPro" id="IPR001017">
    <property type="entry name" value="DH_E1"/>
</dbReference>
<evidence type="ECO:0000256" key="3">
    <source>
        <dbReference type="ARBA" id="ARBA00022946"/>
    </source>
</evidence>
<evidence type="ECO:0000313" key="7">
    <source>
        <dbReference type="EMBL" id="KAL3313403.1"/>
    </source>
</evidence>
<comment type="similarity">
    <text evidence="2">Belongs to the alpha-ketoglutarate dehydrogenase family.</text>
</comment>
<organism evidence="7 8">
    <name type="scientific">Cichlidogyrus casuarinus</name>
    <dbReference type="NCBI Taxonomy" id="1844966"/>
    <lineage>
        <taxon>Eukaryota</taxon>
        <taxon>Metazoa</taxon>
        <taxon>Spiralia</taxon>
        <taxon>Lophotrochozoa</taxon>
        <taxon>Platyhelminthes</taxon>
        <taxon>Monogenea</taxon>
        <taxon>Monopisthocotylea</taxon>
        <taxon>Dactylogyridea</taxon>
        <taxon>Ancyrocephalidae</taxon>
        <taxon>Cichlidogyrus</taxon>
    </lineage>
</organism>
<dbReference type="AlphaFoldDB" id="A0ABD2Q189"/>
<proteinExistence type="inferred from homology"/>
<comment type="cofactor">
    <cofactor evidence="1">
        <name>thiamine diphosphate</name>
        <dbReference type="ChEBI" id="CHEBI:58937"/>
    </cofactor>
</comment>
<dbReference type="EMBL" id="JBJKFK010001314">
    <property type="protein sequence ID" value="KAL3313403.1"/>
    <property type="molecule type" value="Genomic_DNA"/>
</dbReference>
<keyword evidence="3" id="KW-0809">Transit peptide</keyword>
<evidence type="ECO:0000256" key="5">
    <source>
        <dbReference type="ARBA" id="ARBA00023052"/>
    </source>
</evidence>
<dbReference type="PANTHER" id="PTHR23152:SF4">
    <property type="entry name" value="2-OXOADIPATE DEHYDROGENASE COMPLEX COMPONENT E1"/>
    <property type="match status" value="1"/>
</dbReference>
<accession>A0ABD2Q189</accession>
<reference evidence="7 8" key="1">
    <citation type="submission" date="2024-11" db="EMBL/GenBank/DDBJ databases">
        <title>Adaptive evolution of stress response genes in parasites aligns with host niche diversity.</title>
        <authorList>
            <person name="Hahn C."/>
            <person name="Resl P."/>
        </authorList>
    </citation>
    <scope>NUCLEOTIDE SEQUENCE [LARGE SCALE GENOMIC DNA]</scope>
    <source>
        <strain evidence="7">EGGRZ-B1_66</strain>
        <tissue evidence="7">Body</tissue>
    </source>
</reference>
<evidence type="ECO:0000256" key="1">
    <source>
        <dbReference type="ARBA" id="ARBA00001964"/>
    </source>
</evidence>
<dbReference type="CDD" id="cd02016">
    <property type="entry name" value="TPP_E1_OGDC_like"/>
    <property type="match status" value="1"/>
</dbReference>